<feature type="compositionally biased region" description="Gly residues" evidence="1">
    <location>
        <begin position="230"/>
        <end position="242"/>
    </location>
</feature>
<feature type="compositionally biased region" description="Basic and acidic residues" evidence="1">
    <location>
        <begin position="304"/>
        <end position="315"/>
    </location>
</feature>
<keyword evidence="2" id="KW-0472">Membrane</keyword>
<feature type="compositionally biased region" description="Gly residues" evidence="1">
    <location>
        <begin position="346"/>
        <end position="356"/>
    </location>
</feature>
<sequence>MPDEHDRWLDRETAERLLRGERLGAGDSGAARDLARVLDALSAAPADPADRAAHSAAGEDAALAAFREARAARGAAGTGTPDTPGAAFPVRGHARRGRGAARHRFVLAAVLVAGVVGGGAAIGGGLHGFVSGDRAPAGSVATGMPVPSGTTTPVPLGSEAPAAPLSGGALSGVTDGVGVRPPAGSGASAGGTGGDGSATSGAHDGATSGPDGRGDARDAAGSGEAHGDRNGPGAGGGSSGGRSGDRGRGSRESLRDTCRDHLAGRSLTAEQRRELAAAAGSAGVSAYCAGLVGDGGEAPADGSLKGDDDGDDQGHRDHRKKDRRGERGESAENGRRTVAGQAAGERGPGAGRGGAGRARETSAHDRTFRPEAGSPAERGTRRERGAEPATAGRRG</sequence>
<dbReference type="Proteomes" id="UP001550850">
    <property type="component" value="Unassembled WGS sequence"/>
</dbReference>
<keyword evidence="2" id="KW-0812">Transmembrane</keyword>
<feature type="compositionally biased region" description="Basic and acidic residues" evidence="1">
    <location>
        <begin position="243"/>
        <end position="263"/>
    </location>
</feature>
<dbReference type="EMBL" id="JBEZUR010000020">
    <property type="protein sequence ID" value="MEU3555539.1"/>
    <property type="molecule type" value="Genomic_DNA"/>
</dbReference>
<feature type="region of interest" description="Disordered" evidence="1">
    <location>
        <begin position="140"/>
        <end position="268"/>
    </location>
</feature>
<feature type="compositionally biased region" description="Low complexity" evidence="1">
    <location>
        <begin position="72"/>
        <end position="91"/>
    </location>
</feature>
<proteinExistence type="predicted"/>
<protein>
    <submittedName>
        <fullName evidence="3">Uncharacterized protein</fullName>
    </submittedName>
</protein>
<keyword evidence="2" id="KW-1133">Transmembrane helix</keyword>
<comment type="caution">
    <text evidence="3">The sequence shown here is derived from an EMBL/GenBank/DDBJ whole genome shotgun (WGS) entry which is preliminary data.</text>
</comment>
<feature type="region of interest" description="Disordered" evidence="1">
    <location>
        <begin position="288"/>
        <end position="395"/>
    </location>
</feature>
<accession>A0ABV2YII8</accession>
<feature type="region of interest" description="Disordered" evidence="1">
    <location>
        <begin position="72"/>
        <end position="95"/>
    </location>
</feature>
<feature type="transmembrane region" description="Helical" evidence="2">
    <location>
        <begin position="105"/>
        <end position="130"/>
    </location>
</feature>
<organism evidence="3 4">
    <name type="scientific">Streptomyces fragilis</name>
    <dbReference type="NCBI Taxonomy" id="67301"/>
    <lineage>
        <taxon>Bacteria</taxon>
        <taxon>Bacillati</taxon>
        <taxon>Actinomycetota</taxon>
        <taxon>Actinomycetes</taxon>
        <taxon>Kitasatosporales</taxon>
        <taxon>Streptomycetaceae</taxon>
        <taxon>Streptomyces</taxon>
    </lineage>
</organism>
<feature type="compositionally biased region" description="Basic and acidic residues" evidence="1">
    <location>
        <begin position="357"/>
        <end position="369"/>
    </location>
</feature>
<evidence type="ECO:0000256" key="1">
    <source>
        <dbReference type="SAM" id="MobiDB-lite"/>
    </source>
</evidence>
<keyword evidence="4" id="KW-1185">Reference proteome</keyword>
<gene>
    <name evidence="3" type="ORF">AB0E65_15170</name>
</gene>
<name>A0ABV2YII8_9ACTN</name>
<reference evidence="3 4" key="1">
    <citation type="submission" date="2024-06" db="EMBL/GenBank/DDBJ databases">
        <title>The Natural Products Discovery Center: Release of the First 8490 Sequenced Strains for Exploring Actinobacteria Biosynthetic Diversity.</title>
        <authorList>
            <person name="Kalkreuter E."/>
            <person name="Kautsar S.A."/>
            <person name="Yang D."/>
            <person name="Bader C.D."/>
            <person name="Teijaro C.N."/>
            <person name="Fluegel L."/>
            <person name="Davis C.M."/>
            <person name="Simpson J.R."/>
            <person name="Lauterbach L."/>
            <person name="Steele A.D."/>
            <person name="Gui C."/>
            <person name="Meng S."/>
            <person name="Li G."/>
            <person name="Viehrig K."/>
            <person name="Ye F."/>
            <person name="Su P."/>
            <person name="Kiefer A.F."/>
            <person name="Nichols A."/>
            <person name="Cepeda A.J."/>
            <person name="Yan W."/>
            <person name="Fan B."/>
            <person name="Jiang Y."/>
            <person name="Adhikari A."/>
            <person name="Zheng C.-J."/>
            <person name="Schuster L."/>
            <person name="Cowan T.M."/>
            <person name="Smanski M.J."/>
            <person name="Chevrette M.G."/>
            <person name="De Carvalho L.P.S."/>
            <person name="Shen B."/>
        </authorList>
    </citation>
    <scope>NUCLEOTIDE SEQUENCE [LARGE SCALE GENOMIC DNA]</scope>
    <source>
        <strain evidence="3 4">NPDC038104</strain>
    </source>
</reference>
<dbReference type="RefSeq" id="WP_108954704.1">
    <property type="nucleotide sequence ID" value="NZ_BEVZ01000004.1"/>
</dbReference>
<evidence type="ECO:0000313" key="4">
    <source>
        <dbReference type="Proteomes" id="UP001550850"/>
    </source>
</evidence>
<evidence type="ECO:0000313" key="3">
    <source>
        <dbReference type="EMBL" id="MEU3555539.1"/>
    </source>
</evidence>
<evidence type="ECO:0000256" key="2">
    <source>
        <dbReference type="SAM" id="Phobius"/>
    </source>
</evidence>
<feature type="compositionally biased region" description="Low complexity" evidence="1">
    <location>
        <begin position="197"/>
        <end position="209"/>
    </location>
</feature>
<feature type="compositionally biased region" description="Basic and acidic residues" evidence="1">
    <location>
        <begin position="323"/>
        <end position="335"/>
    </location>
</feature>
<feature type="compositionally biased region" description="Gly residues" evidence="1">
    <location>
        <begin position="187"/>
        <end position="196"/>
    </location>
</feature>